<protein>
    <submittedName>
        <fullName evidence="1">HNH endonuclease</fullName>
    </submittedName>
</protein>
<proteinExistence type="predicted"/>
<gene>
    <name evidence="1" type="ORF">H9Q08_03610</name>
</gene>
<evidence type="ECO:0000313" key="1">
    <source>
        <dbReference type="EMBL" id="MCF2218382.1"/>
    </source>
</evidence>
<dbReference type="RefSeq" id="WP_235130139.1">
    <property type="nucleotide sequence ID" value="NZ_JACSGT010000001.1"/>
</dbReference>
<name>A0ABS9C3R4_9FLAO</name>
<organism evidence="1 2">
    <name type="scientific">Chryseobacterium indicum</name>
    <dbReference type="NCBI Taxonomy" id="2766954"/>
    <lineage>
        <taxon>Bacteria</taxon>
        <taxon>Pseudomonadati</taxon>
        <taxon>Bacteroidota</taxon>
        <taxon>Flavobacteriia</taxon>
        <taxon>Flavobacteriales</taxon>
        <taxon>Weeksellaceae</taxon>
        <taxon>Chryseobacterium group</taxon>
        <taxon>Chryseobacterium</taxon>
    </lineage>
</organism>
<keyword evidence="1" id="KW-0540">Nuclease</keyword>
<accession>A0ABS9C3R4</accession>
<comment type="caution">
    <text evidence="1">The sequence shown here is derived from an EMBL/GenBank/DDBJ whole genome shotgun (WGS) entry which is preliminary data.</text>
</comment>
<reference evidence="1" key="1">
    <citation type="submission" date="2021-08" db="EMBL/GenBank/DDBJ databases">
        <title>Complete genome sequence of Chryseobacterium sp strain PS-8.</title>
        <authorList>
            <person name="Das S.K."/>
        </authorList>
    </citation>
    <scope>NUCLEOTIDE SEQUENCE</scope>
    <source>
        <strain evidence="1">PS-8</strain>
    </source>
</reference>
<evidence type="ECO:0000313" key="2">
    <source>
        <dbReference type="Proteomes" id="UP001430374"/>
    </source>
</evidence>
<dbReference type="Pfam" id="PF14414">
    <property type="entry name" value="WHH"/>
    <property type="match status" value="1"/>
</dbReference>
<keyword evidence="2" id="KW-1185">Reference proteome</keyword>
<dbReference type="InterPro" id="IPR032869">
    <property type="entry name" value="WHH_dom_containing"/>
</dbReference>
<sequence>MSNKQVEIEMSGDSPTDIRAANKKMFDKSTTDKKVQTGYEDYTWHHHHDQKRMILVPTDLHQAARHYGGDSLTRAKLGLEE</sequence>
<dbReference type="GO" id="GO:0004519">
    <property type="term" value="F:endonuclease activity"/>
    <property type="evidence" value="ECO:0007669"/>
    <property type="project" value="UniProtKB-KW"/>
</dbReference>
<keyword evidence="1" id="KW-0255">Endonuclease</keyword>
<dbReference type="EMBL" id="JACSGT010000001">
    <property type="protein sequence ID" value="MCF2218382.1"/>
    <property type="molecule type" value="Genomic_DNA"/>
</dbReference>
<dbReference type="Proteomes" id="UP001430374">
    <property type="component" value="Unassembled WGS sequence"/>
</dbReference>
<keyword evidence="1" id="KW-0378">Hydrolase</keyword>